<name>A0A5B3GDE9_9BACT</name>
<reference evidence="4 5" key="1">
    <citation type="journal article" date="2019" name="Nat. Med.">
        <title>A library of human gut bacterial isolates paired with longitudinal multiomics data enables mechanistic microbiome research.</title>
        <authorList>
            <person name="Poyet M."/>
            <person name="Groussin M."/>
            <person name="Gibbons S.M."/>
            <person name="Avila-Pacheco J."/>
            <person name="Jiang X."/>
            <person name="Kearney S.M."/>
            <person name="Perrotta A.R."/>
            <person name="Berdy B."/>
            <person name="Zhao S."/>
            <person name="Lieberman T.D."/>
            <person name="Swanson P.K."/>
            <person name="Smith M."/>
            <person name="Roesemann S."/>
            <person name="Alexander J.E."/>
            <person name="Rich S.A."/>
            <person name="Livny J."/>
            <person name="Vlamakis H."/>
            <person name="Clish C."/>
            <person name="Bullock K."/>
            <person name="Deik A."/>
            <person name="Scott J."/>
            <person name="Pierce K.A."/>
            <person name="Xavier R.J."/>
            <person name="Alm E.J."/>
        </authorList>
    </citation>
    <scope>NUCLEOTIDE SEQUENCE [LARGE SCALE GENOMIC DNA]</scope>
    <source>
        <strain evidence="3 4">BIOML-A1</strain>
        <strain evidence="2 5">BIOML-A2</strain>
    </source>
</reference>
<dbReference type="Pfam" id="PF00294">
    <property type="entry name" value="PfkB"/>
    <property type="match status" value="1"/>
</dbReference>
<dbReference type="Proteomes" id="UP000322658">
    <property type="component" value="Unassembled WGS sequence"/>
</dbReference>
<dbReference type="SUPFAM" id="SSF53613">
    <property type="entry name" value="Ribokinase-like"/>
    <property type="match status" value="1"/>
</dbReference>
<dbReference type="EMBL" id="VVXK01000005">
    <property type="protein sequence ID" value="KAA2371029.1"/>
    <property type="molecule type" value="Genomic_DNA"/>
</dbReference>
<evidence type="ECO:0000313" key="4">
    <source>
        <dbReference type="Proteomes" id="UP000322658"/>
    </source>
</evidence>
<dbReference type="Gene3D" id="3.40.1190.20">
    <property type="match status" value="1"/>
</dbReference>
<evidence type="ECO:0000313" key="3">
    <source>
        <dbReference type="EMBL" id="KAA2374862.1"/>
    </source>
</evidence>
<dbReference type="InterPro" id="IPR029056">
    <property type="entry name" value="Ribokinase-like"/>
</dbReference>
<dbReference type="EMBL" id="VVXJ01000022">
    <property type="protein sequence ID" value="KAA2374862.1"/>
    <property type="molecule type" value="Genomic_DNA"/>
</dbReference>
<sequence length="102" mass="11295">MFDINLRQHFYSSEVVHDSLCRSNILKTNDEELTVVSRMFGIQAQCRDLLEKYGLRTVILTCGAVGSHVFTPDGMSYVATPHVEVADGVGAGDSFTAQIRKE</sequence>
<organism evidence="2 5">
    <name type="scientific">Alistipes shahii</name>
    <dbReference type="NCBI Taxonomy" id="328814"/>
    <lineage>
        <taxon>Bacteria</taxon>
        <taxon>Pseudomonadati</taxon>
        <taxon>Bacteroidota</taxon>
        <taxon>Bacteroidia</taxon>
        <taxon>Bacteroidales</taxon>
        <taxon>Rikenellaceae</taxon>
        <taxon>Alistipes</taxon>
    </lineage>
</organism>
<dbReference type="GO" id="GO:0003824">
    <property type="term" value="F:catalytic activity"/>
    <property type="evidence" value="ECO:0007669"/>
    <property type="project" value="UniProtKB-ARBA"/>
</dbReference>
<evidence type="ECO:0000313" key="5">
    <source>
        <dbReference type="Proteomes" id="UP000323567"/>
    </source>
</evidence>
<evidence type="ECO:0000313" key="2">
    <source>
        <dbReference type="EMBL" id="KAA2371029.1"/>
    </source>
</evidence>
<dbReference type="AlphaFoldDB" id="A0A5B3GDE9"/>
<gene>
    <name evidence="3" type="ORF">F2Y07_10250</name>
    <name evidence="2" type="ORF">F2Y13_05615</name>
</gene>
<evidence type="ECO:0000259" key="1">
    <source>
        <dbReference type="Pfam" id="PF00294"/>
    </source>
</evidence>
<dbReference type="Proteomes" id="UP000323567">
    <property type="component" value="Unassembled WGS sequence"/>
</dbReference>
<feature type="domain" description="Carbohydrate kinase PfkB" evidence="1">
    <location>
        <begin position="2"/>
        <end position="97"/>
    </location>
</feature>
<dbReference type="InterPro" id="IPR011611">
    <property type="entry name" value="PfkB_dom"/>
</dbReference>
<proteinExistence type="predicted"/>
<comment type="caution">
    <text evidence="2">The sequence shown here is derived from an EMBL/GenBank/DDBJ whole genome shotgun (WGS) entry which is preliminary data.</text>
</comment>
<protein>
    <recommendedName>
        <fullName evidence="1">Carbohydrate kinase PfkB domain-containing protein</fullName>
    </recommendedName>
</protein>
<accession>A0A5B3GDE9</accession>